<evidence type="ECO:0000259" key="1">
    <source>
        <dbReference type="Pfam" id="PF04965"/>
    </source>
</evidence>
<proteinExistence type="predicted"/>
<dbReference type="EMBL" id="MT631466">
    <property type="protein sequence ID" value="QNO51317.1"/>
    <property type="molecule type" value="Genomic_DNA"/>
</dbReference>
<dbReference type="InterPro" id="IPR007048">
    <property type="entry name" value="IraD/Gp25-like"/>
</dbReference>
<name>A0A7G9YTI3_9EURY</name>
<feature type="domain" description="IraD/Gp25-like" evidence="1">
    <location>
        <begin position="26"/>
        <end position="116"/>
    </location>
</feature>
<sequence length="131" mass="14980">MAKEFLGRGWRFPVNVTPAGKIMMSEHEEDIKEAIWLILSTSKGERVMRPDFGCGIYEFVFATINTTTIGLIEASVREALTLWEPRIELINVNVATDKAEEGMLLISIDYRVRTTNNEFNLVYPFYLKEGT</sequence>
<dbReference type="Pfam" id="PF04965">
    <property type="entry name" value="GPW_gp25"/>
    <property type="match status" value="1"/>
</dbReference>
<organism evidence="2">
    <name type="scientific">Candidatus Methanophagaceae archaeon ANME-1 ERB6</name>
    <dbReference type="NCBI Taxonomy" id="2759912"/>
    <lineage>
        <taxon>Archaea</taxon>
        <taxon>Methanobacteriati</taxon>
        <taxon>Methanobacteriota</taxon>
        <taxon>Stenosarchaea group</taxon>
        <taxon>Methanomicrobia</taxon>
        <taxon>Candidatus Methanophagales</taxon>
        <taxon>Candidatus Methanophagaceae</taxon>
    </lineage>
</organism>
<accession>A0A7G9YTI3</accession>
<dbReference type="Gene3D" id="3.10.450.40">
    <property type="match status" value="1"/>
</dbReference>
<protein>
    <recommendedName>
        <fullName evidence="1">IraD/Gp25-like domain-containing protein</fullName>
    </recommendedName>
</protein>
<gene>
    <name evidence="2" type="ORF">HDBBLJII_00014</name>
</gene>
<dbReference type="AlphaFoldDB" id="A0A7G9YTI3"/>
<evidence type="ECO:0000313" key="2">
    <source>
        <dbReference type="EMBL" id="QNO51317.1"/>
    </source>
</evidence>
<dbReference type="SUPFAM" id="SSF160719">
    <property type="entry name" value="gpW/gp25-like"/>
    <property type="match status" value="1"/>
</dbReference>
<reference evidence="2" key="1">
    <citation type="submission" date="2020-06" db="EMBL/GenBank/DDBJ databases">
        <title>Unique genomic features of the anaerobic methanotrophic archaea.</title>
        <authorList>
            <person name="Chadwick G.L."/>
            <person name="Skennerton C.T."/>
            <person name="Laso-Perez R."/>
            <person name="Leu A.O."/>
            <person name="Speth D.R."/>
            <person name="Yu H."/>
            <person name="Morgan-Lang C."/>
            <person name="Hatzenpichler R."/>
            <person name="Goudeau D."/>
            <person name="Malmstrom R."/>
            <person name="Brazelton W.J."/>
            <person name="Woyke T."/>
            <person name="Hallam S.J."/>
            <person name="Tyson G.W."/>
            <person name="Wegener G."/>
            <person name="Boetius A."/>
            <person name="Orphan V."/>
        </authorList>
    </citation>
    <scope>NUCLEOTIDE SEQUENCE</scope>
</reference>